<gene>
    <name evidence="2" type="ORF">SK128_025888</name>
</gene>
<feature type="compositionally biased region" description="Polar residues" evidence="1">
    <location>
        <begin position="20"/>
        <end position="51"/>
    </location>
</feature>
<keyword evidence="3" id="KW-1185">Reference proteome</keyword>
<protein>
    <submittedName>
        <fullName evidence="2">Uncharacterized protein</fullName>
    </submittedName>
</protein>
<feature type="compositionally biased region" description="Low complexity" evidence="1">
    <location>
        <begin position="1"/>
        <end position="19"/>
    </location>
</feature>
<reference evidence="2 3" key="1">
    <citation type="submission" date="2023-11" db="EMBL/GenBank/DDBJ databases">
        <title>Halocaridina rubra genome assembly.</title>
        <authorList>
            <person name="Smith C."/>
        </authorList>
    </citation>
    <scope>NUCLEOTIDE SEQUENCE [LARGE SCALE GENOMIC DNA]</scope>
    <source>
        <strain evidence="2">EP-1</strain>
        <tissue evidence="2">Whole</tissue>
    </source>
</reference>
<feature type="region of interest" description="Disordered" evidence="1">
    <location>
        <begin position="1"/>
        <end position="51"/>
    </location>
</feature>
<accession>A0AAN8XJD4</accession>
<evidence type="ECO:0000313" key="2">
    <source>
        <dbReference type="EMBL" id="KAK7082743.1"/>
    </source>
</evidence>
<comment type="caution">
    <text evidence="2">The sequence shown here is derived from an EMBL/GenBank/DDBJ whole genome shotgun (WGS) entry which is preliminary data.</text>
</comment>
<evidence type="ECO:0000313" key="3">
    <source>
        <dbReference type="Proteomes" id="UP001381693"/>
    </source>
</evidence>
<organism evidence="2 3">
    <name type="scientific">Halocaridina rubra</name>
    <name type="common">Hawaiian red shrimp</name>
    <dbReference type="NCBI Taxonomy" id="373956"/>
    <lineage>
        <taxon>Eukaryota</taxon>
        <taxon>Metazoa</taxon>
        <taxon>Ecdysozoa</taxon>
        <taxon>Arthropoda</taxon>
        <taxon>Crustacea</taxon>
        <taxon>Multicrustacea</taxon>
        <taxon>Malacostraca</taxon>
        <taxon>Eumalacostraca</taxon>
        <taxon>Eucarida</taxon>
        <taxon>Decapoda</taxon>
        <taxon>Pleocyemata</taxon>
        <taxon>Caridea</taxon>
        <taxon>Atyoidea</taxon>
        <taxon>Atyidae</taxon>
        <taxon>Halocaridina</taxon>
    </lineage>
</organism>
<sequence length="407" mass="45593">MCESITSSETSSRRTSVSSAHLSPSLDTQVECKNSSRFSNPSTSVPSCPETTILNPNTLLRCHENVPSKHKKAPPPKRSKVGVKTKSNLKIPYIPVEKIEEQGSIITVDKTSVEYMRERKSHKSSDTFSMKFIDAPKVLKNEISKSFVVDPLDYLEECDLQSNNVSKLQEEHRILNRNPQLGDVTYPVSNFGYSAPLEERKIWPSNVNNHQDSSITDFCKGKDNRTLHNKNSRGDTIENIYLNSVHSDSCVTNHGALPGHENCPPVMNFKSDFITSNETSYNIPASNLARWTYSDQNDPDLSRHGENSNMTLYGKLMSNASNDVSVVASHTFRERPHSMSCQYVCTDCSSGTNMVLNQTKSPSLYSVNFPEGKCSNNSTFQSCFHKNCRKITKIQGSPPDCFDKNLR</sequence>
<dbReference type="Proteomes" id="UP001381693">
    <property type="component" value="Unassembled WGS sequence"/>
</dbReference>
<dbReference type="AlphaFoldDB" id="A0AAN8XJD4"/>
<evidence type="ECO:0000256" key="1">
    <source>
        <dbReference type="SAM" id="MobiDB-lite"/>
    </source>
</evidence>
<dbReference type="EMBL" id="JAXCGZ010003898">
    <property type="protein sequence ID" value="KAK7082743.1"/>
    <property type="molecule type" value="Genomic_DNA"/>
</dbReference>
<name>A0AAN8XJD4_HALRR</name>
<feature type="non-terminal residue" evidence="2">
    <location>
        <position position="407"/>
    </location>
</feature>
<proteinExistence type="predicted"/>